<evidence type="ECO:0000313" key="3">
    <source>
        <dbReference type="Proteomes" id="UP001623591"/>
    </source>
</evidence>
<feature type="compositionally biased region" description="Low complexity" evidence="1">
    <location>
        <begin position="66"/>
        <end position="91"/>
    </location>
</feature>
<organism evidence="2 3">
    <name type="scientific">Candidatus Clostridium stratigraminis</name>
    <dbReference type="NCBI Taxonomy" id="3381661"/>
    <lineage>
        <taxon>Bacteria</taxon>
        <taxon>Bacillati</taxon>
        <taxon>Bacillota</taxon>
        <taxon>Clostridia</taxon>
        <taxon>Eubacteriales</taxon>
        <taxon>Clostridiaceae</taxon>
        <taxon>Clostridium</taxon>
    </lineage>
</organism>
<evidence type="ECO:0000256" key="1">
    <source>
        <dbReference type="SAM" id="MobiDB-lite"/>
    </source>
</evidence>
<dbReference type="Proteomes" id="UP001623591">
    <property type="component" value="Unassembled WGS sequence"/>
</dbReference>
<reference evidence="2 3" key="1">
    <citation type="submission" date="2024-11" db="EMBL/GenBank/DDBJ databases">
        <authorList>
            <person name="Heng Y.C."/>
            <person name="Lim A.C.H."/>
            <person name="Lee J.K.Y."/>
            <person name="Kittelmann S."/>
        </authorList>
    </citation>
    <scope>NUCLEOTIDE SEQUENCE [LARGE SCALE GENOMIC DNA]</scope>
    <source>
        <strain evidence="2 3">WILCCON 0185</strain>
    </source>
</reference>
<feature type="region of interest" description="Disordered" evidence="1">
    <location>
        <begin position="60"/>
        <end position="91"/>
    </location>
</feature>
<proteinExistence type="predicted"/>
<comment type="caution">
    <text evidence="2">The sequence shown here is derived from an EMBL/GenBank/DDBJ whole genome shotgun (WGS) entry which is preliminary data.</text>
</comment>
<protein>
    <submittedName>
        <fullName evidence="2">Uncharacterized protein</fullName>
    </submittedName>
</protein>
<evidence type="ECO:0000313" key="2">
    <source>
        <dbReference type="EMBL" id="MFL0248254.1"/>
    </source>
</evidence>
<name>A0ABW8T6R7_9CLOT</name>
<dbReference type="EMBL" id="JBJHZZ010000014">
    <property type="protein sequence ID" value="MFL0248254.1"/>
    <property type="molecule type" value="Genomic_DNA"/>
</dbReference>
<accession>A0ABW8T6R7</accession>
<gene>
    <name evidence="2" type="ORF">ACJDUG_14935</name>
</gene>
<dbReference type="RefSeq" id="WP_406770681.1">
    <property type="nucleotide sequence ID" value="NZ_JBJHZZ010000014.1"/>
</dbReference>
<keyword evidence="3" id="KW-1185">Reference proteome</keyword>
<sequence>MSSNLAPHEILNIQELFNKNLLEAKMLTNNLTMVQDENLKQIMQEQLQGKKTRLKELEDFINTQMNNQNNNQNNQNNQNNNPNNNQNNNQS</sequence>